<proteinExistence type="predicted"/>
<dbReference type="AlphaFoldDB" id="A0A4U7B470"/>
<feature type="compositionally biased region" description="Polar residues" evidence="1">
    <location>
        <begin position="153"/>
        <end position="164"/>
    </location>
</feature>
<evidence type="ECO:0000313" key="2">
    <source>
        <dbReference type="EMBL" id="TKX25689.1"/>
    </source>
</evidence>
<feature type="compositionally biased region" description="Acidic residues" evidence="1">
    <location>
        <begin position="260"/>
        <end position="269"/>
    </location>
</feature>
<feature type="region of interest" description="Disordered" evidence="1">
    <location>
        <begin position="153"/>
        <end position="297"/>
    </location>
</feature>
<evidence type="ECO:0000256" key="1">
    <source>
        <dbReference type="SAM" id="MobiDB-lite"/>
    </source>
</evidence>
<feature type="compositionally biased region" description="Basic residues" evidence="1">
    <location>
        <begin position="214"/>
        <end position="228"/>
    </location>
</feature>
<name>A0A4U7B470_9PEZI</name>
<accession>A0A4U7B470</accession>
<feature type="compositionally biased region" description="Low complexity" evidence="1">
    <location>
        <begin position="203"/>
        <end position="213"/>
    </location>
</feature>
<gene>
    <name evidence="2" type="ORF">C1H76_2339</name>
</gene>
<dbReference type="EMBL" id="PTQR01000028">
    <property type="protein sequence ID" value="TKX25689.1"/>
    <property type="molecule type" value="Genomic_DNA"/>
</dbReference>
<dbReference type="Proteomes" id="UP000308133">
    <property type="component" value="Unassembled WGS sequence"/>
</dbReference>
<evidence type="ECO:0000313" key="3">
    <source>
        <dbReference type="Proteomes" id="UP000308133"/>
    </source>
</evidence>
<feature type="compositionally biased region" description="Basic residues" evidence="1">
    <location>
        <begin position="245"/>
        <end position="256"/>
    </location>
</feature>
<reference evidence="2 3" key="1">
    <citation type="submission" date="2018-02" db="EMBL/GenBank/DDBJ databases">
        <title>Draft genome sequences of Elsinoe sp., causing black scab on jojoba.</title>
        <authorList>
            <person name="Stodart B."/>
            <person name="Jeffress S."/>
            <person name="Ash G."/>
            <person name="Arun Chinnappa K."/>
        </authorList>
    </citation>
    <scope>NUCLEOTIDE SEQUENCE [LARGE SCALE GENOMIC DNA]</scope>
    <source>
        <strain evidence="2 3">Hillstone_2</strain>
    </source>
</reference>
<protein>
    <submittedName>
        <fullName evidence="2">Uncharacterized protein</fullName>
    </submittedName>
</protein>
<sequence length="297" mass="32906">MASTTPLSVPRPAVAIRREQEVIEAESRRGVVTLRKNFDKNATQRQANILIKLIKDNWENVEIRKLAPKPFADKGYLIEGNDILVNIATMQSQLWADMTYTDIAEFHTFIPAYKQYGERNEYHQLLSALKSYFLDLWPEKKLPVMVDWATPENTNGLDNPNAASEHNPDSQGHPIEDADNSAASPAPPARTLSGRKAGRKRGAAPQSKKSPAPKSRKAPQPKVHVKKRAQVDDDDDKSDNEPLVRKRGKVPQKKGKTGAESDEDADDEPIFLAATDNPVNGSDIGAQDSAIKVELID</sequence>
<organism evidence="2 3">
    <name type="scientific">Elsinoe australis</name>
    <dbReference type="NCBI Taxonomy" id="40998"/>
    <lineage>
        <taxon>Eukaryota</taxon>
        <taxon>Fungi</taxon>
        <taxon>Dikarya</taxon>
        <taxon>Ascomycota</taxon>
        <taxon>Pezizomycotina</taxon>
        <taxon>Dothideomycetes</taxon>
        <taxon>Dothideomycetidae</taxon>
        <taxon>Myriangiales</taxon>
        <taxon>Elsinoaceae</taxon>
        <taxon>Elsinoe</taxon>
    </lineage>
</organism>
<comment type="caution">
    <text evidence="2">The sequence shown here is derived from an EMBL/GenBank/DDBJ whole genome shotgun (WGS) entry which is preliminary data.</text>
</comment>